<dbReference type="OrthoDB" id="4166787at2"/>
<dbReference type="AlphaFoldDB" id="A0A0J6XU62"/>
<dbReference type="Proteomes" id="UP000035932">
    <property type="component" value="Unassembled WGS sequence"/>
</dbReference>
<sequence length="254" mass="25946">MYGVGNTKRLRRTVGVAIGAAVLMAGTAGCGGSGKAAGPDRAAAAAGGAVASPSGIPGPGPERLKALLVAEGERFGPYEAGEPLLDEPMSEEYETRPAQCRPLTSLGKAGHTAQAFAKASVPGEWQAIDTEILLRSYRDAGAAAAAVKSLADAGGRCAGGYTEDRALVEAKVLKVEPVQAPALGDEARAYRIVTQDVKDPGIALYKYLTVVRSGSVTLAFRSDVIDTKDFGGVPQEIVAGQWEKFAKGSAGGAS</sequence>
<reference evidence="1 2" key="1">
    <citation type="submission" date="2015-06" db="EMBL/GenBank/DDBJ databases">
        <title>Recapitulation of the evolution of biosynthetic gene clusters reveals hidden chemical diversity on bacterial genomes.</title>
        <authorList>
            <person name="Cruz-Morales P."/>
            <person name="Martinez-Guerrero C."/>
            <person name="Morales-Escalante M.A."/>
            <person name="Yanez-Guerra L.A."/>
            <person name="Kopp J.F."/>
            <person name="Feldmann J."/>
            <person name="Ramos-Aboites H.E."/>
            <person name="Barona-Gomez F."/>
        </authorList>
    </citation>
    <scope>NUCLEOTIDE SEQUENCE [LARGE SCALE GENOMIC DNA]</scope>
    <source>
        <strain evidence="1 2">ATCC 31245</strain>
    </source>
</reference>
<name>A0A0J6XU62_9ACTN</name>
<evidence type="ECO:0000313" key="2">
    <source>
        <dbReference type="Proteomes" id="UP000035932"/>
    </source>
</evidence>
<organism evidence="1 2">
    <name type="scientific">Streptomyces roseus</name>
    <dbReference type="NCBI Taxonomy" id="66430"/>
    <lineage>
        <taxon>Bacteria</taxon>
        <taxon>Bacillati</taxon>
        <taxon>Actinomycetota</taxon>
        <taxon>Actinomycetes</taxon>
        <taxon>Kitasatosporales</taxon>
        <taxon>Streptomycetaceae</taxon>
        <taxon>Streptomyces</taxon>
    </lineage>
</organism>
<dbReference type="EMBL" id="LFML01000041">
    <property type="protein sequence ID" value="KMO97827.1"/>
    <property type="molecule type" value="Genomic_DNA"/>
</dbReference>
<protein>
    <submittedName>
        <fullName evidence="1">Uncharacterized protein</fullName>
    </submittedName>
</protein>
<dbReference type="RefSeq" id="WP_048476335.1">
    <property type="nucleotide sequence ID" value="NZ_JBIRUD010000001.1"/>
</dbReference>
<dbReference type="PATRIC" id="fig|66430.4.peg.4542"/>
<gene>
    <name evidence="1" type="ORF">ACS04_10770</name>
</gene>
<evidence type="ECO:0000313" key="1">
    <source>
        <dbReference type="EMBL" id="KMO97827.1"/>
    </source>
</evidence>
<keyword evidence="2" id="KW-1185">Reference proteome</keyword>
<comment type="caution">
    <text evidence="1">The sequence shown here is derived from an EMBL/GenBank/DDBJ whole genome shotgun (WGS) entry which is preliminary data.</text>
</comment>
<accession>A0A0J6XU62</accession>
<proteinExistence type="predicted"/>